<feature type="compositionally biased region" description="Low complexity" evidence="1">
    <location>
        <begin position="89"/>
        <end position="108"/>
    </location>
</feature>
<name>A0AAE1TPC8_9EUCA</name>
<gene>
    <name evidence="2" type="ORF">Pmani_034227</name>
</gene>
<organism evidence="2 3">
    <name type="scientific">Petrolisthes manimaculis</name>
    <dbReference type="NCBI Taxonomy" id="1843537"/>
    <lineage>
        <taxon>Eukaryota</taxon>
        <taxon>Metazoa</taxon>
        <taxon>Ecdysozoa</taxon>
        <taxon>Arthropoda</taxon>
        <taxon>Crustacea</taxon>
        <taxon>Multicrustacea</taxon>
        <taxon>Malacostraca</taxon>
        <taxon>Eumalacostraca</taxon>
        <taxon>Eucarida</taxon>
        <taxon>Decapoda</taxon>
        <taxon>Pleocyemata</taxon>
        <taxon>Anomura</taxon>
        <taxon>Galatheoidea</taxon>
        <taxon>Porcellanidae</taxon>
        <taxon>Petrolisthes</taxon>
    </lineage>
</organism>
<protein>
    <submittedName>
        <fullName evidence="2">Uncharacterized protein</fullName>
    </submittedName>
</protein>
<dbReference type="AlphaFoldDB" id="A0AAE1TPC8"/>
<reference evidence="2" key="1">
    <citation type="submission" date="2023-11" db="EMBL/GenBank/DDBJ databases">
        <title>Genome assemblies of two species of porcelain crab, Petrolisthes cinctipes and Petrolisthes manimaculis (Anomura: Porcellanidae).</title>
        <authorList>
            <person name="Angst P."/>
        </authorList>
    </citation>
    <scope>NUCLEOTIDE SEQUENCE</scope>
    <source>
        <strain evidence="2">PB745_02</strain>
        <tissue evidence="2">Gill</tissue>
    </source>
</reference>
<comment type="caution">
    <text evidence="2">The sequence shown here is derived from an EMBL/GenBank/DDBJ whole genome shotgun (WGS) entry which is preliminary data.</text>
</comment>
<evidence type="ECO:0000313" key="2">
    <source>
        <dbReference type="EMBL" id="KAK4293043.1"/>
    </source>
</evidence>
<proteinExistence type="predicted"/>
<dbReference type="Proteomes" id="UP001292094">
    <property type="component" value="Unassembled WGS sequence"/>
</dbReference>
<accession>A0AAE1TPC8</accession>
<feature type="region of interest" description="Disordered" evidence="1">
    <location>
        <begin position="64"/>
        <end position="108"/>
    </location>
</feature>
<feature type="region of interest" description="Disordered" evidence="1">
    <location>
        <begin position="1"/>
        <end position="49"/>
    </location>
</feature>
<keyword evidence="3" id="KW-1185">Reference proteome</keyword>
<evidence type="ECO:0000313" key="3">
    <source>
        <dbReference type="Proteomes" id="UP001292094"/>
    </source>
</evidence>
<dbReference type="EMBL" id="JAWZYT010004656">
    <property type="protein sequence ID" value="KAK4293043.1"/>
    <property type="molecule type" value="Genomic_DNA"/>
</dbReference>
<sequence length="123" mass="13746">MGRGTEHETNSVDWKRESEAENRSSEVETRKGRDTGDKSGENEVKEEIGAAKWREDIEAREKKCRGEKKVKETNTQRATSNQLPPPLPSLASLQKPQPTSSTSSLTSITSTNFLHLLSHLNNL</sequence>
<evidence type="ECO:0000256" key="1">
    <source>
        <dbReference type="SAM" id="MobiDB-lite"/>
    </source>
</evidence>